<dbReference type="Gene3D" id="3.40.430.10">
    <property type="entry name" value="Dihydrofolate Reductase, subunit A"/>
    <property type="match status" value="1"/>
</dbReference>
<dbReference type="AlphaFoldDB" id="A0A8T4C5V7"/>
<dbReference type="PANTHER" id="PTHR38011:SF11">
    <property type="entry name" value="2,5-DIAMINO-6-RIBOSYLAMINO-4(3H)-PYRIMIDINONE 5'-PHOSPHATE REDUCTASE"/>
    <property type="match status" value="1"/>
</dbReference>
<proteinExistence type="predicted"/>
<dbReference type="InterPro" id="IPR050765">
    <property type="entry name" value="Riboflavin_Biosynth_HTPR"/>
</dbReference>
<name>A0A8T4C5V7_9ARCH</name>
<dbReference type="Pfam" id="PF01872">
    <property type="entry name" value="RibD_C"/>
    <property type="match status" value="1"/>
</dbReference>
<accession>A0A8T4C5V7</accession>
<sequence>MFARIDTVIMGRATFDVSRKLEEKPFAGKRCIVFTRNKKLKNYSNVEYTTQNPVEFVEKIRKEKGKDIWVVGGGEIASELLNRDLIDEYYLFVHPIILGKGISLYSKVNKQINLNLKKTKKYSNGMTELIYTRK</sequence>
<dbReference type="InterPro" id="IPR024072">
    <property type="entry name" value="DHFR-like_dom_sf"/>
</dbReference>
<dbReference type="InterPro" id="IPR002734">
    <property type="entry name" value="RibDG_C"/>
</dbReference>
<dbReference type="EMBL" id="VGJJ01000002">
    <property type="protein sequence ID" value="MBM3281791.1"/>
    <property type="molecule type" value="Genomic_DNA"/>
</dbReference>
<organism evidence="2 3">
    <name type="scientific">Candidatus Iainarchaeum sp</name>
    <dbReference type="NCBI Taxonomy" id="3101447"/>
    <lineage>
        <taxon>Archaea</taxon>
        <taxon>Candidatus Iainarchaeota</taxon>
        <taxon>Candidatus Iainarchaeia</taxon>
        <taxon>Candidatus Iainarchaeales</taxon>
        <taxon>Candidatus Iainarchaeaceae</taxon>
        <taxon>Candidatus Iainarchaeum</taxon>
    </lineage>
</organism>
<protein>
    <submittedName>
        <fullName evidence="2">Dihydrofolate reductase</fullName>
    </submittedName>
</protein>
<dbReference type="GO" id="GO:0009231">
    <property type="term" value="P:riboflavin biosynthetic process"/>
    <property type="evidence" value="ECO:0007669"/>
    <property type="project" value="InterPro"/>
</dbReference>
<dbReference type="GO" id="GO:0008703">
    <property type="term" value="F:5-amino-6-(5-phosphoribosylamino)uracil reductase activity"/>
    <property type="evidence" value="ECO:0007669"/>
    <property type="project" value="InterPro"/>
</dbReference>
<gene>
    <name evidence="2" type="ORF">FJY86_00420</name>
</gene>
<evidence type="ECO:0000313" key="3">
    <source>
        <dbReference type="Proteomes" id="UP000774699"/>
    </source>
</evidence>
<reference evidence="2" key="1">
    <citation type="submission" date="2019-03" db="EMBL/GenBank/DDBJ databases">
        <title>Lake Tanganyika Metagenome-Assembled Genomes (MAGs).</title>
        <authorList>
            <person name="Tran P."/>
        </authorList>
    </citation>
    <scope>NUCLEOTIDE SEQUENCE</scope>
    <source>
        <strain evidence="2">M_DeepCast_50m_m2_156</strain>
    </source>
</reference>
<evidence type="ECO:0000259" key="1">
    <source>
        <dbReference type="Pfam" id="PF01872"/>
    </source>
</evidence>
<dbReference type="SUPFAM" id="SSF53597">
    <property type="entry name" value="Dihydrofolate reductase-like"/>
    <property type="match status" value="1"/>
</dbReference>
<comment type="caution">
    <text evidence="2">The sequence shown here is derived from an EMBL/GenBank/DDBJ whole genome shotgun (WGS) entry which is preliminary data.</text>
</comment>
<dbReference type="Proteomes" id="UP000774699">
    <property type="component" value="Unassembled WGS sequence"/>
</dbReference>
<feature type="domain" description="Bacterial bifunctional deaminase-reductase C-terminal" evidence="1">
    <location>
        <begin position="35"/>
        <end position="126"/>
    </location>
</feature>
<evidence type="ECO:0000313" key="2">
    <source>
        <dbReference type="EMBL" id="MBM3281791.1"/>
    </source>
</evidence>
<dbReference type="PANTHER" id="PTHR38011">
    <property type="entry name" value="DIHYDROFOLATE REDUCTASE FAMILY PROTEIN (AFU_ORTHOLOGUE AFUA_8G06820)"/>
    <property type="match status" value="1"/>
</dbReference>